<comment type="caution">
    <text evidence="1">The sequence shown here is derived from an EMBL/GenBank/DDBJ whole genome shotgun (WGS) entry which is preliminary data.</text>
</comment>
<evidence type="ECO:0000313" key="2">
    <source>
        <dbReference type="Proteomes" id="UP000708208"/>
    </source>
</evidence>
<evidence type="ECO:0000313" key="1">
    <source>
        <dbReference type="EMBL" id="CAG7816245.1"/>
    </source>
</evidence>
<proteinExistence type="predicted"/>
<organism evidence="1 2">
    <name type="scientific">Allacma fusca</name>
    <dbReference type="NCBI Taxonomy" id="39272"/>
    <lineage>
        <taxon>Eukaryota</taxon>
        <taxon>Metazoa</taxon>
        <taxon>Ecdysozoa</taxon>
        <taxon>Arthropoda</taxon>
        <taxon>Hexapoda</taxon>
        <taxon>Collembola</taxon>
        <taxon>Symphypleona</taxon>
        <taxon>Sminthuridae</taxon>
        <taxon>Allacma</taxon>
    </lineage>
</organism>
<reference evidence="1" key="1">
    <citation type="submission" date="2021-06" db="EMBL/GenBank/DDBJ databases">
        <authorList>
            <person name="Hodson N. C."/>
            <person name="Mongue J. A."/>
            <person name="Jaron S. K."/>
        </authorList>
    </citation>
    <scope>NUCLEOTIDE SEQUENCE</scope>
</reference>
<keyword evidence="2" id="KW-1185">Reference proteome</keyword>
<dbReference type="Proteomes" id="UP000708208">
    <property type="component" value="Unassembled WGS sequence"/>
</dbReference>
<name>A0A8J2KKM4_9HEXA</name>
<dbReference type="AlphaFoldDB" id="A0A8J2KKM4"/>
<gene>
    <name evidence="1" type="ORF">AFUS01_LOCUS26873</name>
</gene>
<dbReference type="EMBL" id="CAJVCH010364504">
    <property type="protein sequence ID" value="CAG7816245.1"/>
    <property type="molecule type" value="Genomic_DNA"/>
</dbReference>
<accession>A0A8J2KKM4</accession>
<protein>
    <submittedName>
        <fullName evidence="1">Uncharacterized protein</fullName>
    </submittedName>
</protein>
<sequence length="174" mass="20057">MLETLLTERIRGAQRSTSRNNTAVSGGSLLGAYTGKLVPFCRYIKHKECGSVRPEREGWERNLKVAKAGTQGVYMVKTAVSCLPRGVNNCSDEKESRRSQVRKKDAADGQCNLYKYLYDDDEEKKDVLHPARLLCTYYREPCKWYQREKHQEVKESTLFAYNLSTIRSKHLSLR</sequence>